<dbReference type="AlphaFoldDB" id="A0A4R6RTS9"/>
<gene>
    <name evidence="2" type="ORF">EDF62_2880</name>
</gene>
<evidence type="ECO:0000313" key="3">
    <source>
        <dbReference type="Proteomes" id="UP000295601"/>
    </source>
</evidence>
<dbReference type="GO" id="GO:0005886">
    <property type="term" value="C:plasma membrane"/>
    <property type="evidence" value="ECO:0007669"/>
    <property type="project" value="InterPro"/>
</dbReference>
<keyword evidence="1" id="KW-0812">Transmembrane</keyword>
<comment type="caution">
    <text evidence="2">The sequence shown here is derived from an EMBL/GenBank/DDBJ whole genome shotgun (WGS) entry which is preliminary data.</text>
</comment>
<protein>
    <submittedName>
        <fullName evidence="2">K+-transporting ATPase KdpF subunit</fullName>
    </submittedName>
</protein>
<dbReference type="Pfam" id="PF09604">
    <property type="entry name" value="Potass_KdpF"/>
    <property type="match status" value="1"/>
</dbReference>
<evidence type="ECO:0000313" key="2">
    <source>
        <dbReference type="EMBL" id="TDP90311.1"/>
    </source>
</evidence>
<dbReference type="InterPro" id="IPR011726">
    <property type="entry name" value="KdpF"/>
</dbReference>
<dbReference type="EMBL" id="SNYA01000007">
    <property type="protein sequence ID" value="TDP90311.1"/>
    <property type="molecule type" value="Genomic_DNA"/>
</dbReference>
<dbReference type="Proteomes" id="UP000295601">
    <property type="component" value="Unassembled WGS sequence"/>
</dbReference>
<dbReference type="GO" id="GO:0008556">
    <property type="term" value="F:P-type potassium transmembrane transporter activity"/>
    <property type="evidence" value="ECO:0007669"/>
    <property type="project" value="InterPro"/>
</dbReference>
<keyword evidence="1" id="KW-0472">Membrane</keyword>
<evidence type="ECO:0000256" key="1">
    <source>
        <dbReference type="SAM" id="Phobius"/>
    </source>
</evidence>
<feature type="transmembrane region" description="Helical" evidence="1">
    <location>
        <begin position="6"/>
        <end position="24"/>
    </location>
</feature>
<proteinExistence type="predicted"/>
<keyword evidence="1" id="KW-1133">Transmembrane helix</keyword>
<reference evidence="2 3" key="1">
    <citation type="submission" date="2019-03" db="EMBL/GenBank/DDBJ databases">
        <title>Genomic analyses of the natural microbiome of Caenorhabditis elegans.</title>
        <authorList>
            <person name="Samuel B."/>
        </authorList>
    </citation>
    <scope>NUCLEOTIDE SEQUENCE [LARGE SCALE GENOMIC DNA]</scope>
    <source>
        <strain evidence="2 3">JUb18</strain>
    </source>
</reference>
<accession>A0A4R6RTS9</accession>
<dbReference type="RefSeq" id="WP_165875579.1">
    <property type="nucleotide sequence ID" value="NZ_JAOQNO010000001.1"/>
</dbReference>
<name>A0A4R6RTS9_9MICO</name>
<organism evidence="2 3">
    <name type="scientific">Leucobacter luti</name>
    <dbReference type="NCBI Taxonomy" id="340320"/>
    <lineage>
        <taxon>Bacteria</taxon>
        <taxon>Bacillati</taxon>
        <taxon>Actinomycetota</taxon>
        <taxon>Actinomycetes</taxon>
        <taxon>Micrococcales</taxon>
        <taxon>Microbacteriaceae</taxon>
        <taxon>Leucobacter</taxon>
    </lineage>
</organism>
<sequence length="29" mass="3118">MGLIDALALVIGCGVLLYLGYALLHPDRF</sequence>
<keyword evidence="3" id="KW-1185">Reference proteome</keyword>